<proteinExistence type="predicted"/>
<accession>A0A8T2HB99</accession>
<comment type="caution">
    <text evidence="1">The sequence shown here is derived from an EMBL/GenBank/DDBJ whole genome shotgun (WGS) entry which is preliminary data.</text>
</comment>
<reference evidence="1 2" key="1">
    <citation type="submission" date="2020-12" db="EMBL/GenBank/DDBJ databases">
        <title>Concerted genomic and epigenomic changes stabilize Arabidopsis allopolyploids.</title>
        <authorList>
            <person name="Chen Z."/>
        </authorList>
    </citation>
    <scope>NUCLEOTIDE SEQUENCE [LARGE SCALE GENOMIC DNA]</scope>
    <source>
        <strain evidence="1">As9502</strain>
        <tissue evidence="1">Leaf</tissue>
    </source>
</reference>
<organism evidence="1 2">
    <name type="scientific">Arabidopsis suecica</name>
    <name type="common">Swedish thale-cress</name>
    <name type="synonym">Cardaminopsis suecica</name>
    <dbReference type="NCBI Taxonomy" id="45249"/>
    <lineage>
        <taxon>Eukaryota</taxon>
        <taxon>Viridiplantae</taxon>
        <taxon>Streptophyta</taxon>
        <taxon>Embryophyta</taxon>
        <taxon>Tracheophyta</taxon>
        <taxon>Spermatophyta</taxon>
        <taxon>Magnoliopsida</taxon>
        <taxon>eudicotyledons</taxon>
        <taxon>Gunneridae</taxon>
        <taxon>Pentapetalae</taxon>
        <taxon>rosids</taxon>
        <taxon>malvids</taxon>
        <taxon>Brassicales</taxon>
        <taxon>Brassicaceae</taxon>
        <taxon>Camelineae</taxon>
        <taxon>Arabidopsis</taxon>
    </lineage>
</organism>
<dbReference type="AlphaFoldDB" id="A0A8T2HB99"/>
<dbReference type="EMBL" id="JAEFBJ010000001">
    <property type="protein sequence ID" value="KAG7656763.1"/>
    <property type="molecule type" value="Genomic_DNA"/>
</dbReference>
<feature type="non-terminal residue" evidence="1">
    <location>
        <position position="75"/>
    </location>
</feature>
<sequence length="75" mass="8856">MKILNDMWGEVVRHSKIMGLHLKKLDEESRSIITRMHLKKVDDWSILESSQILEMFKPSWVLLENIKTSKVMVFG</sequence>
<evidence type="ECO:0000313" key="2">
    <source>
        <dbReference type="Proteomes" id="UP000694251"/>
    </source>
</evidence>
<evidence type="ECO:0000313" key="1">
    <source>
        <dbReference type="EMBL" id="KAG7656763.1"/>
    </source>
</evidence>
<name>A0A8T2HB99_ARASU</name>
<gene>
    <name evidence="1" type="ORF">ISN44_As01g038630</name>
</gene>
<protein>
    <submittedName>
        <fullName evidence="1">Uncharacterized protein</fullName>
    </submittedName>
</protein>
<keyword evidence="2" id="KW-1185">Reference proteome</keyword>
<dbReference type="Proteomes" id="UP000694251">
    <property type="component" value="Chromosome 1"/>
</dbReference>